<accession>A0A382YJ15</accession>
<dbReference type="Gene3D" id="3.30.465.10">
    <property type="match status" value="1"/>
</dbReference>
<dbReference type="InterPro" id="IPR036318">
    <property type="entry name" value="FAD-bd_PCMH-like_sf"/>
</dbReference>
<evidence type="ECO:0000313" key="2">
    <source>
        <dbReference type="EMBL" id="SVD83276.1"/>
    </source>
</evidence>
<reference evidence="2" key="1">
    <citation type="submission" date="2018-05" db="EMBL/GenBank/DDBJ databases">
        <authorList>
            <person name="Lanie J.A."/>
            <person name="Ng W.-L."/>
            <person name="Kazmierczak K.M."/>
            <person name="Andrzejewski T.M."/>
            <person name="Davidsen T.M."/>
            <person name="Wayne K.J."/>
            <person name="Tettelin H."/>
            <person name="Glass J.I."/>
            <person name="Rusch D."/>
            <person name="Podicherti R."/>
            <person name="Tsui H.-C.T."/>
            <person name="Winkler M.E."/>
        </authorList>
    </citation>
    <scope>NUCLEOTIDE SEQUENCE</scope>
</reference>
<dbReference type="InterPro" id="IPR002346">
    <property type="entry name" value="Mopterin_DH_FAD-bd"/>
</dbReference>
<dbReference type="GO" id="GO:0016491">
    <property type="term" value="F:oxidoreductase activity"/>
    <property type="evidence" value="ECO:0007669"/>
    <property type="project" value="InterPro"/>
</dbReference>
<feature type="domain" description="FAD-binding PCMH-type" evidence="1">
    <location>
        <begin position="1"/>
        <end position="218"/>
    </location>
</feature>
<dbReference type="EMBL" id="UINC01176241">
    <property type="protein sequence ID" value="SVD83276.1"/>
    <property type="molecule type" value="Genomic_DNA"/>
</dbReference>
<protein>
    <recommendedName>
        <fullName evidence="1">FAD-binding PCMH-type domain-containing protein</fullName>
    </recommendedName>
</protein>
<dbReference type="AlphaFoldDB" id="A0A382YJ15"/>
<dbReference type="PANTHER" id="PTHR42659">
    <property type="entry name" value="XANTHINE DEHYDROGENASE SUBUNIT C-RELATED"/>
    <property type="match status" value="1"/>
</dbReference>
<dbReference type="PROSITE" id="PS51387">
    <property type="entry name" value="FAD_PCMH"/>
    <property type="match status" value="1"/>
</dbReference>
<dbReference type="Gene3D" id="3.30.43.10">
    <property type="entry name" value="Uridine Diphospho-n-acetylenolpyruvylglucosamine Reductase, domain 2"/>
    <property type="match status" value="1"/>
</dbReference>
<sequence length="263" mass="28981">MLLPQHRYLKPASLDNCLAELSKTGESGQIVAGGTDVIFNMRLKLFRPETVISIRRLPELQQVEQLPDGSIRIGASCRLTDLAEHRLIQERFPALTNSIAAVASQHIRNMGTLGGNICLQTRCWYTNNSEQWRQGKTTCFKTDGDICHVIKSASGCHAINNADTPIALIALNARLTIQKVGSQRELPIAEFYNDDGMDHIKLDPDELVTHVTIPPTEDRVVFLKNASRKGIDFSIGSVAARCDRAGSETAKGDRALKHVTLVL</sequence>
<dbReference type="Pfam" id="PF00941">
    <property type="entry name" value="FAD_binding_5"/>
    <property type="match status" value="1"/>
</dbReference>
<dbReference type="InterPro" id="IPR016167">
    <property type="entry name" value="FAD-bd_PCMH_sub1"/>
</dbReference>
<proteinExistence type="predicted"/>
<evidence type="ECO:0000259" key="1">
    <source>
        <dbReference type="PROSITE" id="PS51387"/>
    </source>
</evidence>
<dbReference type="InterPro" id="IPR016169">
    <property type="entry name" value="FAD-bd_PCMH_sub2"/>
</dbReference>
<feature type="non-terminal residue" evidence="2">
    <location>
        <position position="263"/>
    </location>
</feature>
<dbReference type="SUPFAM" id="SSF56176">
    <property type="entry name" value="FAD-binding/transporter-associated domain-like"/>
    <property type="match status" value="1"/>
</dbReference>
<organism evidence="2">
    <name type="scientific">marine metagenome</name>
    <dbReference type="NCBI Taxonomy" id="408172"/>
    <lineage>
        <taxon>unclassified sequences</taxon>
        <taxon>metagenomes</taxon>
        <taxon>ecological metagenomes</taxon>
    </lineage>
</organism>
<gene>
    <name evidence="2" type="ORF">METZ01_LOCUS436130</name>
</gene>
<dbReference type="GO" id="GO:0071949">
    <property type="term" value="F:FAD binding"/>
    <property type="evidence" value="ECO:0007669"/>
    <property type="project" value="InterPro"/>
</dbReference>
<dbReference type="PANTHER" id="PTHR42659:SF9">
    <property type="entry name" value="XANTHINE DEHYDROGENASE FAD-BINDING SUBUNIT XDHB-RELATED"/>
    <property type="match status" value="1"/>
</dbReference>
<dbReference type="InterPro" id="IPR051312">
    <property type="entry name" value="Diverse_Substr_Oxidored"/>
</dbReference>
<name>A0A382YJ15_9ZZZZ</name>
<dbReference type="InterPro" id="IPR016166">
    <property type="entry name" value="FAD-bd_PCMH"/>
</dbReference>